<reference evidence="7 8" key="1">
    <citation type="journal article" date="2022" name="Nat. Genet.">
        <title>Improved pea reference genome and pan-genome highlight genomic features and evolutionary characteristics.</title>
        <authorList>
            <person name="Yang T."/>
            <person name="Liu R."/>
            <person name="Luo Y."/>
            <person name="Hu S."/>
            <person name="Wang D."/>
            <person name="Wang C."/>
            <person name="Pandey M.K."/>
            <person name="Ge S."/>
            <person name="Xu Q."/>
            <person name="Li N."/>
            <person name="Li G."/>
            <person name="Huang Y."/>
            <person name="Saxena R.K."/>
            <person name="Ji Y."/>
            <person name="Li M."/>
            <person name="Yan X."/>
            <person name="He Y."/>
            <person name="Liu Y."/>
            <person name="Wang X."/>
            <person name="Xiang C."/>
            <person name="Varshney R.K."/>
            <person name="Ding H."/>
            <person name="Gao S."/>
            <person name="Zong X."/>
        </authorList>
    </citation>
    <scope>NUCLEOTIDE SEQUENCE [LARGE SCALE GENOMIC DNA]</scope>
    <source>
        <strain evidence="7 8">cv. Zhongwan 6</strain>
    </source>
</reference>
<protein>
    <submittedName>
        <fullName evidence="7">Variant 2, FKBP12-interacting protein of 37 kDa</fullName>
    </submittedName>
</protein>
<dbReference type="AlphaFoldDB" id="A0A9D5AGR4"/>
<sequence>NLVEEKEKKVKELQDNISAITFTSQSKMGKMLMAKCRTLQEENEEIGNQASEGKIHELTMKLALQKSQNAQLRIQFEGLQKHMEGLTNDVERSNETVLMFQEKLEEKDQEIQRLKNELQQNNLTEDGRSDETLNKSEGDKMMTEEAANELTSV</sequence>
<proteinExistence type="inferred from homology"/>
<accession>A0A9D5AGR4</accession>
<evidence type="ECO:0000256" key="2">
    <source>
        <dbReference type="ARBA" id="ARBA00010313"/>
    </source>
</evidence>
<feature type="compositionally biased region" description="Basic and acidic residues" evidence="6">
    <location>
        <begin position="125"/>
        <end position="143"/>
    </location>
</feature>
<keyword evidence="3" id="KW-0507">mRNA processing</keyword>
<dbReference type="GO" id="GO:0005634">
    <property type="term" value="C:nucleus"/>
    <property type="evidence" value="ECO:0007669"/>
    <property type="project" value="UniProtKB-SubCell"/>
</dbReference>
<gene>
    <name evidence="7" type="ORF">KIW84_053406</name>
</gene>
<comment type="subcellular location">
    <subcellularLocation>
        <location evidence="1">Nucleus</location>
    </subcellularLocation>
</comment>
<evidence type="ECO:0000313" key="8">
    <source>
        <dbReference type="Proteomes" id="UP001058974"/>
    </source>
</evidence>
<name>A0A9D5AGR4_PEA</name>
<dbReference type="Gramene" id="Psat05G0340600-T2">
    <property type="protein sequence ID" value="KAI5407139.1"/>
    <property type="gene ID" value="KIW84_053406"/>
</dbReference>
<evidence type="ECO:0000256" key="3">
    <source>
        <dbReference type="ARBA" id="ARBA00022664"/>
    </source>
</evidence>
<dbReference type="Proteomes" id="UP001058974">
    <property type="component" value="Chromosome 5"/>
</dbReference>
<evidence type="ECO:0000256" key="6">
    <source>
        <dbReference type="SAM" id="MobiDB-lite"/>
    </source>
</evidence>
<dbReference type="GO" id="GO:0006397">
    <property type="term" value="P:mRNA processing"/>
    <property type="evidence" value="ECO:0007669"/>
    <property type="project" value="UniProtKB-KW"/>
</dbReference>
<dbReference type="Pfam" id="PF17098">
    <property type="entry name" value="Wtap"/>
    <property type="match status" value="1"/>
</dbReference>
<evidence type="ECO:0000256" key="1">
    <source>
        <dbReference type="ARBA" id="ARBA00004123"/>
    </source>
</evidence>
<organism evidence="7 8">
    <name type="scientific">Pisum sativum</name>
    <name type="common">Garden pea</name>
    <name type="synonym">Lathyrus oleraceus</name>
    <dbReference type="NCBI Taxonomy" id="3888"/>
    <lineage>
        <taxon>Eukaryota</taxon>
        <taxon>Viridiplantae</taxon>
        <taxon>Streptophyta</taxon>
        <taxon>Embryophyta</taxon>
        <taxon>Tracheophyta</taxon>
        <taxon>Spermatophyta</taxon>
        <taxon>Magnoliopsida</taxon>
        <taxon>eudicotyledons</taxon>
        <taxon>Gunneridae</taxon>
        <taxon>Pentapetalae</taxon>
        <taxon>rosids</taxon>
        <taxon>fabids</taxon>
        <taxon>Fabales</taxon>
        <taxon>Fabaceae</taxon>
        <taxon>Papilionoideae</taxon>
        <taxon>50 kb inversion clade</taxon>
        <taxon>NPAAA clade</taxon>
        <taxon>Hologalegina</taxon>
        <taxon>IRL clade</taxon>
        <taxon>Fabeae</taxon>
        <taxon>Lathyrus</taxon>
    </lineage>
</organism>
<keyword evidence="8" id="KW-1185">Reference proteome</keyword>
<evidence type="ECO:0000256" key="4">
    <source>
        <dbReference type="ARBA" id="ARBA00023187"/>
    </source>
</evidence>
<dbReference type="PANTHER" id="PTHR15217">
    <property type="entry name" value="WILMS' TUMOR 1-ASSOCIATING PROTEIN"/>
    <property type="match status" value="1"/>
</dbReference>
<evidence type="ECO:0000313" key="7">
    <source>
        <dbReference type="EMBL" id="KAI5407139.1"/>
    </source>
</evidence>
<dbReference type="GO" id="GO:0000381">
    <property type="term" value="P:regulation of alternative mRNA splicing, via spliceosome"/>
    <property type="evidence" value="ECO:0007669"/>
    <property type="project" value="InterPro"/>
</dbReference>
<dbReference type="EMBL" id="JAMSHJ010000005">
    <property type="protein sequence ID" value="KAI5407139.1"/>
    <property type="molecule type" value="Genomic_DNA"/>
</dbReference>
<evidence type="ECO:0000256" key="5">
    <source>
        <dbReference type="ARBA" id="ARBA00023242"/>
    </source>
</evidence>
<dbReference type="GO" id="GO:0008380">
    <property type="term" value="P:RNA splicing"/>
    <property type="evidence" value="ECO:0007669"/>
    <property type="project" value="UniProtKB-KW"/>
</dbReference>
<dbReference type="GO" id="GO:0016556">
    <property type="term" value="P:mRNA modification"/>
    <property type="evidence" value="ECO:0007669"/>
    <property type="project" value="InterPro"/>
</dbReference>
<comment type="similarity">
    <text evidence="2">Belongs to the fl(2)d family.</text>
</comment>
<dbReference type="InterPro" id="IPR033757">
    <property type="entry name" value="WTAP"/>
</dbReference>
<comment type="caution">
    <text evidence="7">The sequence shown here is derived from an EMBL/GenBank/DDBJ whole genome shotgun (WGS) entry which is preliminary data.</text>
</comment>
<keyword evidence="5" id="KW-0539">Nucleus</keyword>
<keyword evidence="4" id="KW-0508">mRNA splicing</keyword>
<feature type="region of interest" description="Disordered" evidence="6">
    <location>
        <begin position="117"/>
        <end position="153"/>
    </location>
</feature>
<dbReference type="PANTHER" id="PTHR15217:SF0">
    <property type="entry name" value="PRE-MRNA-SPLICING REGULATOR WTAP"/>
    <property type="match status" value="1"/>
</dbReference>
<feature type="non-terminal residue" evidence="7">
    <location>
        <position position="1"/>
    </location>
</feature>